<gene>
    <name evidence="7" type="ORF">GGR28_000842</name>
</gene>
<dbReference type="AlphaFoldDB" id="A0A840DZ25"/>
<evidence type="ECO:0000256" key="1">
    <source>
        <dbReference type="ARBA" id="ARBA00004651"/>
    </source>
</evidence>
<comment type="subcellular location">
    <subcellularLocation>
        <location evidence="1">Cell membrane</location>
        <topology evidence="1">Multi-pass membrane protein</topology>
    </subcellularLocation>
</comment>
<evidence type="ECO:0000256" key="2">
    <source>
        <dbReference type="ARBA" id="ARBA00022475"/>
    </source>
</evidence>
<feature type="transmembrane region" description="Helical" evidence="6">
    <location>
        <begin position="78"/>
        <end position="98"/>
    </location>
</feature>
<keyword evidence="2" id="KW-1003">Cell membrane</keyword>
<keyword evidence="3 6" id="KW-0812">Transmembrane</keyword>
<dbReference type="InterPro" id="IPR005171">
    <property type="entry name" value="Cyt_c_oxidase_su4_prok"/>
</dbReference>
<evidence type="ECO:0000313" key="7">
    <source>
        <dbReference type="EMBL" id="MBB4078241.1"/>
    </source>
</evidence>
<feature type="transmembrane region" description="Helical" evidence="6">
    <location>
        <begin position="46"/>
        <end position="66"/>
    </location>
</feature>
<comment type="caution">
    <text evidence="7">The sequence shown here is derived from an EMBL/GenBank/DDBJ whole genome shotgun (WGS) entry which is preliminary data.</text>
</comment>
<keyword evidence="8" id="KW-1185">Reference proteome</keyword>
<proteinExistence type="predicted"/>
<dbReference type="Pfam" id="PF03626">
    <property type="entry name" value="COX4_pro"/>
    <property type="match status" value="1"/>
</dbReference>
<evidence type="ECO:0000256" key="4">
    <source>
        <dbReference type="ARBA" id="ARBA00022989"/>
    </source>
</evidence>
<evidence type="ECO:0000256" key="5">
    <source>
        <dbReference type="ARBA" id="ARBA00023136"/>
    </source>
</evidence>
<evidence type="ECO:0000256" key="6">
    <source>
        <dbReference type="SAM" id="Phobius"/>
    </source>
</evidence>
<feature type="transmembrane region" description="Helical" evidence="6">
    <location>
        <begin position="14"/>
        <end position="34"/>
    </location>
</feature>
<organism evidence="7 8">
    <name type="scientific">Neolewinella aquimaris</name>
    <dbReference type="NCBI Taxonomy" id="1835722"/>
    <lineage>
        <taxon>Bacteria</taxon>
        <taxon>Pseudomonadati</taxon>
        <taxon>Bacteroidota</taxon>
        <taxon>Saprospiria</taxon>
        <taxon>Saprospirales</taxon>
        <taxon>Lewinellaceae</taxon>
        <taxon>Neolewinella</taxon>
    </lineage>
</organism>
<dbReference type="RefSeq" id="WP_183494455.1">
    <property type="nucleotide sequence ID" value="NZ_JACIFF010000001.1"/>
</dbReference>
<keyword evidence="4 6" id="KW-1133">Transmembrane helix</keyword>
<name>A0A840DZ25_9BACT</name>
<dbReference type="Proteomes" id="UP000576209">
    <property type="component" value="Unassembled WGS sequence"/>
</dbReference>
<dbReference type="EMBL" id="JACIFF010000001">
    <property type="protein sequence ID" value="MBB4078241.1"/>
    <property type="molecule type" value="Genomic_DNA"/>
</dbReference>
<sequence>MAQHLTYEESVRGVWKGLGLLAAVTVIEVVLSLLKAAEFAENIRILIYVASLLIIALSLYKAYFIIYEFMHMGYEVKGLAMSVLLPTFLLLWALIAFFNEGDAWRKEREKIQYKNELTVPSGEDVGMNEETVVIPFLG</sequence>
<dbReference type="GO" id="GO:0005886">
    <property type="term" value="C:plasma membrane"/>
    <property type="evidence" value="ECO:0007669"/>
    <property type="project" value="UniProtKB-SubCell"/>
</dbReference>
<reference evidence="7 8" key="1">
    <citation type="submission" date="2020-08" db="EMBL/GenBank/DDBJ databases">
        <title>Genomic Encyclopedia of Type Strains, Phase IV (KMG-IV): sequencing the most valuable type-strain genomes for metagenomic binning, comparative biology and taxonomic classification.</title>
        <authorList>
            <person name="Goeker M."/>
        </authorList>
    </citation>
    <scope>NUCLEOTIDE SEQUENCE [LARGE SCALE GENOMIC DNA]</scope>
    <source>
        <strain evidence="7 8">DSM 105137</strain>
    </source>
</reference>
<accession>A0A840DZ25</accession>
<evidence type="ECO:0000256" key="3">
    <source>
        <dbReference type="ARBA" id="ARBA00022692"/>
    </source>
</evidence>
<protein>
    <submittedName>
        <fullName evidence="7">Cytochrome c oxidase subunit IV</fullName>
    </submittedName>
</protein>
<evidence type="ECO:0000313" key="8">
    <source>
        <dbReference type="Proteomes" id="UP000576209"/>
    </source>
</evidence>
<keyword evidence="5 6" id="KW-0472">Membrane</keyword>